<feature type="transmembrane region" description="Helical" evidence="1">
    <location>
        <begin position="112"/>
        <end position="134"/>
    </location>
</feature>
<comment type="caution">
    <text evidence="2">The sequence shown here is derived from an EMBL/GenBank/DDBJ whole genome shotgun (WGS) entry which is preliminary data.</text>
</comment>
<dbReference type="Proteomes" id="UP000218934">
    <property type="component" value="Unassembled WGS sequence"/>
</dbReference>
<dbReference type="OrthoDB" id="7507670at2"/>
<dbReference type="EMBL" id="NWUF01000001">
    <property type="protein sequence ID" value="PCE44215.1"/>
    <property type="molecule type" value="Genomic_DNA"/>
</dbReference>
<gene>
    <name evidence="2" type="ORF">COO09_00850</name>
</gene>
<dbReference type="AlphaFoldDB" id="A0A2A4G0G3"/>
<accession>A0A2A4G0G3</accession>
<protein>
    <recommendedName>
        <fullName evidence="4">Sugar transporter</fullName>
    </recommendedName>
</protein>
<keyword evidence="1" id="KW-0812">Transmembrane</keyword>
<keyword evidence="3" id="KW-1185">Reference proteome</keyword>
<evidence type="ECO:0000313" key="3">
    <source>
        <dbReference type="Proteomes" id="UP000218934"/>
    </source>
</evidence>
<reference evidence="2 3" key="1">
    <citation type="submission" date="2017-09" db="EMBL/GenBank/DDBJ databases">
        <title>The Catabolism of 3,6-Dichlorosalicylic acid is Initiated by the Cytochrome P450 Monooxygenase DsmABC in Rhizorhabdus dicambivorans Ndbn-20.</title>
        <authorList>
            <person name="Na L."/>
        </authorList>
    </citation>
    <scope>NUCLEOTIDE SEQUENCE [LARGE SCALE GENOMIC DNA]</scope>
    <source>
        <strain evidence="2 3">Ndbn-20m</strain>
    </source>
</reference>
<proteinExistence type="predicted"/>
<dbReference type="RefSeq" id="WP_066959020.1">
    <property type="nucleotide sequence ID" value="NZ_CP023449.1"/>
</dbReference>
<evidence type="ECO:0008006" key="4">
    <source>
        <dbReference type="Google" id="ProtNLM"/>
    </source>
</evidence>
<sequence>MNDSLSVPKWFYVAGVLLLLWGAIGIYFFYTQIHMSYDEMVAAMGKPAAESFRMMPAWQWWTYGIAVWTATLGSAALLARRDWARPLYLVSLIAVVIQYGYSFAVLQIQDLLGWSGAIFPAVIIIIDALELWLAQSAKRKGWLR</sequence>
<evidence type="ECO:0000313" key="2">
    <source>
        <dbReference type="EMBL" id="PCE44215.1"/>
    </source>
</evidence>
<dbReference type="KEGG" id="rdi:CMV14_11465"/>
<keyword evidence="1" id="KW-1133">Transmembrane helix</keyword>
<feature type="transmembrane region" description="Helical" evidence="1">
    <location>
        <begin position="12"/>
        <end position="30"/>
    </location>
</feature>
<feature type="transmembrane region" description="Helical" evidence="1">
    <location>
        <begin position="86"/>
        <end position="106"/>
    </location>
</feature>
<name>A0A2A4G0G3_9SPHN</name>
<keyword evidence="1" id="KW-0472">Membrane</keyword>
<feature type="transmembrane region" description="Helical" evidence="1">
    <location>
        <begin position="60"/>
        <end position="79"/>
    </location>
</feature>
<organism evidence="2 3">
    <name type="scientific">Rhizorhabdus dicambivorans</name>
    <dbReference type="NCBI Taxonomy" id="1850238"/>
    <lineage>
        <taxon>Bacteria</taxon>
        <taxon>Pseudomonadati</taxon>
        <taxon>Pseudomonadota</taxon>
        <taxon>Alphaproteobacteria</taxon>
        <taxon>Sphingomonadales</taxon>
        <taxon>Sphingomonadaceae</taxon>
        <taxon>Rhizorhabdus</taxon>
    </lineage>
</organism>
<evidence type="ECO:0000256" key="1">
    <source>
        <dbReference type="SAM" id="Phobius"/>
    </source>
</evidence>